<organism evidence="9 10">
    <name type="scientific">Duganella aquatilis</name>
    <dbReference type="NCBI Taxonomy" id="2666082"/>
    <lineage>
        <taxon>Bacteria</taxon>
        <taxon>Pseudomonadati</taxon>
        <taxon>Pseudomonadota</taxon>
        <taxon>Betaproteobacteria</taxon>
        <taxon>Burkholderiales</taxon>
        <taxon>Oxalobacteraceae</taxon>
        <taxon>Telluria group</taxon>
        <taxon>Duganella</taxon>
    </lineage>
</organism>
<keyword evidence="2" id="KW-1277">Toxin-antitoxin system</keyword>
<keyword evidence="3" id="KW-0540">Nuclease</keyword>
<dbReference type="GO" id="GO:0016787">
    <property type="term" value="F:hydrolase activity"/>
    <property type="evidence" value="ECO:0007669"/>
    <property type="project" value="UniProtKB-KW"/>
</dbReference>
<keyword evidence="4" id="KW-0479">Metal-binding</keyword>
<dbReference type="GO" id="GO:0004518">
    <property type="term" value="F:nuclease activity"/>
    <property type="evidence" value="ECO:0007669"/>
    <property type="project" value="UniProtKB-KW"/>
</dbReference>
<evidence type="ECO:0000256" key="7">
    <source>
        <dbReference type="ARBA" id="ARBA00038093"/>
    </source>
</evidence>
<comment type="cofactor">
    <cofactor evidence="1">
        <name>Mg(2+)</name>
        <dbReference type="ChEBI" id="CHEBI:18420"/>
    </cofactor>
</comment>
<accession>A0A844DGU5</accession>
<evidence type="ECO:0000256" key="1">
    <source>
        <dbReference type="ARBA" id="ARBA00001946"/>
    </source>
</evidence>
<evidence type="ECO:0000256" key="2">
    <source>
        <dbReference type="ARBA" id="ARBA00022649"/>
    </source>
</evidence>
<keyword evidence="6" id="KW-0460">Magnesium</keyword>
<sequence>MYLIDTNVLSEARKGRRCNPGVMDFFRLTSKHNLFIAAQTVGEIRCGLENLRYRGRSMDAARLEAWLDLILNDYADRQLSFDIECAQVWGRLMCPQPQHIIDKQIAAIALVYDLTVVTRNISDFLSTGVRLQNPFV</sequence>
<dbReference type="GO" id="GO:0046872">
    <property type="term" value="F:metal ion binding"/>
    <property type="evidence" value="ECO:0007669"/>
    <property type="project" value="UniProtKB-KW"/>
</dbReference>
<dbReference type="PANTHER" id="PTHR33653">
    <property type="entry name" value="RIBONUCLEASE VAPC2"/>
    <property type="match status" value="1"/>
</dbReference>
<name>A0A844DGU5_9BURK</name>
<dbReference type="Proteomes" id="UP000439986">
    <property type="component" value="Unassembled WGS sequence"/>
</dbReference>
<evidence type="ECO:0000256" key="3">
    <source>
        <dbReference type="ARBA" id="ARBA00022722"/>
    </source>
</evidence>
<evidence type="ECO:0000313" key="10">
    <source>
        <dbReference type="Proteomes" id="UP000439986"/>
    </source>
</evidence>
<evidence type="ECO:0000259" key="8">
    <source>
        <dbReference type="Pfam" id="PF01850"/>
    </source>
</evidence>
<dbReference type="Gene3D" id="3.40.50.1010">
    <property type="entry name" value="5'-nuclease"/>
    <property type="match status" value="1"/>
</dbReference>
<evidence type="ECO:0000313" key="9">
    <source>
        <dbReference type="EMBL" id="MRW88070.1"/>
    </source>
</evidence>
<proteinExistence type="inferred from homology"/>
<dbReference type="SUPFAM" id="SSF88723">
    <property type="entry name" value="PIN domain-like"/>
    <property type="match status" value="1"/>
</dbReference>
<dbReference type="PANTHER" id="PTHR33653:SF1">
    <property type="entry name" value="RIBONUCLEASE VAPC2"/>
    <property type="match status" value="1"/>
</dbReference>
<evidence type="ECO:0000256" key="5">
    <source>
        <dbReference type="ARBA" id="ARBA00022801"/>
    </source>
</evidence>
<dbReference type="CDD" id="cd18746">
    <property type="entry name" value="PIN_VapC4-5_FitB-like"/>
    <property type="match status" value="1"/>
</dbReference>
<keyword evidence="10" id="KW-1185">Reference proteome</keyword>
<comment type="caution">
    <text evidence="9">The sequence shown here is derived from an EMBL/GenBank/DDBJ whole genome shotgun (WGS) entry which is preliminary data.</text>
</comment>
<dbReference type="Pfam" id="PF01850">
    <property type="entry name" value="PIN"/>
    <property type="match status" value="1"/>
</dbReference>
<reference evidence="9 10" key="1">
    <citation type="submission" date="2019-11" db="EMBL/GenBank/DDBJ databases">
        <title>Novel species isolated from a subtropical stream in China.</title>
        <authorList>
            <person name="Lu H."/>
        </authorList>
    </citation>
    <scope>NUCLEOTIDE SEQUENCE [LARGE SCALE GENOMIC DNA]</scope>
    <source>
        <strain evidence="9 10">FT26W</strain>
    </source>
</reference>
<keyword evidence="5" id="KW-0378">Hydrolase</keyword>
<dbReference type="InterPro" id="IPR050556">
    <property type="entry name" value="Type_II_TA_system_RNase"/>
</dbReference>
<dbReference type="InterPro" id="IPR029060">
    <property type="entry name" value="PIN-like_dom_sf"/>
</dbReference>
<evidence type="ECO:0000256" key="6">
    <source>
        <dbReference type="ARBA" id="ARBA00022842"/>
    </source>
</evidence>
<comment type="similarity">
    <text evidence="7">Belongs to the PINc/VapC protein family.</text>
</comment>
<feature type="domain" description="PIN" evidence="8">
    <location>
        <begin position="2"/>
        <end position="120"/>
    </location>
</feature>
<gene>
    <name evidence="9" type="ORF">GJ698_28740</name>
</gene>
<evidence type="ECO:0000256" key="4">
    <source>
        <dbReference type="ARBA" id="ARBA00022723"/>
    </source>
</evidence>
<dbReference type="EMBL" id="WKJL01000039">
    <property type="protein sequence ID" value="MRW88070.1"/>
    <property type="molecule type" value="Genomic_DNA"/>
</dbReference>
<dbReference type="AlphaFoldDB" id="A0A844DGU5"/>
<protein>
    <submittedName>
        <fullName evidence="9">VapC toxin family PIN domain ribonuclease</fullName>
    </submittedName>
</protein>
<dbReference type="InterPro" id="IPR002716">
    <property type="entry name" value="PIN_dom"/>
</dbReference>